<evidence type="ECO:0000259" key="12">
    <source>
        <dbReference type="PROSITE" id="PS51177"/>
    </source>
</evidence>
<evidence type="ECO:0000256" key="10">
    <source>
        <dbReference type="NCBIfam" id="TIGR00187"/>
    </source>
</evidence>
<dbReference type="GO" id="GO:0009231">
    <property type="term" value="P:riboflavin biosynthetic process"/>
    <property type="evidence" value="ECO:0007669"/>
    <property type="project" value="UniProtKB-KW"/>
</dbReference>
<evidence type="ECO:0000256" key="7">
    <source>
        <dbReference type="ARBA" id="ARBA00022619"/>
    </source>
</evidence>
<reference evidence="13" key="2">
    <citation type="submission" date="2006-05" db="EMBL/GenBank/DDBJ databases">
        <title>Sequencing of the draft genome and assembly of Desulfuromonas acetoxidans DSM 684.</title>
        <authorList>
            <consortium name="US DOE Joint Genome Institute (JGI-PGF)"/>
            <person name="Copeland A."/>
            <person name="Lucas S."/>
            <person name="Lapidus A."/>
            <person name="Barry K."/>
            <person name="Detter J.C."/>
            <person name="Glavina del Rio T."/>
            <person name="Hammon N."/>
            <person name="Israni S."/>
            <person name="Dalin E."/>
            <person name="Tice H."/>
            <person name="Bruce D."/>
            <person name="Pitluck S."/>
            <person name="Richardson P."/>
        </authorList>
    </citation>
    <scope>NUCLEOTIDE SEQUENCE [LARGE SCALE GENOMIC DNA]</scope>
    <source>
        <strain evidence="13">DSM 684</strain>
    </source>
</reference>
<dbReference type="InterPro" id="IPR017938">
    <property type="entry name" value="Riboflavin_synthase-like_b-brl"/>
</dbReference>
<dbReference type="SUPFAM" id="SSF63380">
    <property type="entry name" value="Riboflavin synthase domain-like"/>
    <property type="match status" value="2"/>
</dbReference>
<comment type="function">
    <text evidence="2">Catalyzes the dismutation of two molecules of 6,7-dimethyl-8-ribityllumazine, resulting in the formation of riboflavin and 5-amino-6-(D-ribitylamino)uracil.</text>
</comment>
<dbReference type="InterPro" id="IPR001783">
    <property type="entry name" value="Lumazine-bd"/>
</dbReference>
<dbReference type="PANTHER" id="PTHR21098:SF12">
    <property type="entry name" value="RIBOFLAVIN SYNTHASE"/>
    <property type="match status" value="1"/>
</dbReference>
<dbReference type="RefSeq" id="WP_005999698.1">
    <property type="nucleotide sequence ID" value="NZ_AAEW02000007.1"/>
</dbReference>
<comment type="catalytic activity">
    <reaction evidence="1">
        <text>2 6,7-dimethyl-8-(1-D-ribityl)lumazine + H(+) = 5-amino-6-(D-ribitylamino)uracil + riboflavin</text>
        <dbReference type="Rhea" id="RHEA:20772"/>
        <dbReference type="ChEBI" id="CHEBI:15378"/>
        <dbReference type="ChEBI" id="CHEBI:15934"/>
        <dbReference type="ChEBI" id="CHEBI:57986"/>
        <dbReference type="ChEBI" id="CHEBI:58201"/>
        <dbReference type="EC" id="2.5.1.9"/>
    </reaction>
</comment>
<organism evidence="13 14">
    <name type="scientific">Desulfuromonas acetoxidans (strain DSM 684 / 11070)</name>
    <dbReference type="NCBI Taxonomy" id="281689"/>
    <lineage>
        <taxon>Bacteria</taxon>
        <taxon>Pseudomonadati</taxon>
        <taxon>Thermodesulfobacteriota</taxon>
        <taxon>Desulfuromonadia</taxon>
        <taxon>Desulfuromonadales</taxon>
        <taxon>Desulfuromonadaceae</taxon>
        <taxon>Desulfuromonas</taxon>
    </lineage>
</organism>
<keyword evidence="14" id="KW-1185">Reference proteome</keyword>
<dbReference type="FunFam" id="2.40.30.20:FF:000003">
    <property type="entry name" value="Riboflavin synthase, alpha subunit"/>
    <property type="match status" value="1"/>
</dbReference>
<dbReference type="PIRSF" id="PIRSF000498">
    <property type="entry name" value="Riboflavin_syn_A"/>
    <property type="match status" value="1"/>
</dbReference>
<evidence type="ECO:0000256" key="3">
    <source>
        <dbReference type="ARBA" id="ARBA00004887"/>
    </source>
</evidence>
<name>Q1K0M1_DESA6</name>
<feature type="repeat" description="Lumazine-binding" evidence="11">
    <location>
        <begin position="97"/>
        <end position="193"/>
    </location>
</feature>
<reference evidence="13" key="1">
    <citation type="submission" date="2006-05" db="EMBL/GenBank/DDBJ databases">
        <title>Annotation of the draft genome assembly of Desulfuromonas acetoxidans DSM 684.</title>
        <authorList>
            <consortium name="US DOE Joint Genome Institute (JGI-ORNL)"/>
            <person name="Larimer F."/>
            <person name="Land M."/>
            <person name="Hauser L."/>
        </authorList>
    </citation>
    <scope>NUCLEOTIDE SEQUENCE [LARGE SCALE GENOMIC DNA]</scope>
    <source>
        <strain evidence="13">DSM 684</strain>
    </source>
</reference>
<feature type="repeat" description="Lumazine-binding" evidence="11">
    <location>
        <begin position="1"/>
        <end position="96"/>
    </location>
</feature>
<evidence type="ECO:0000256" key="2">
    <source>
        <dbReference type="ARBA" id="ARBA00002803"/>
    </source>
</evidence>
<dbReference type="EMBL" id="AAEW02000007">
    <property type="protein sequence ID" value="EAT15920.1"/>
    <property type="molecule type" value="Genomic_DNA"/>
</dbReference>
<dbReference type="Pfam" id="PF00677">
    <property type="entry name" value="Lum_binding"/>
    <property type="match status" value="2"/>
</dbReference>
<dbReference type="PROSITE" id="PS51177">
    <property type="entry name" value="LUMAZINE_BIND"/>
    <property type="match status" value="2"/>
</dbReference>
<dbReference type="Gene3D" id="2.40.30.20">
    <property type="match status" value="2"/>
</dbReference>
<dbReference type="OrthoDB" id="9788537at2"/>
<protein>
    <recommendedName>
        <fullName evidence="6 10">Riboflavin synthase</fullName>
        <ecNumber evidence="5 10">2.5.1.9</ecNumber>
    </recommendedName>
</protein>
<dbReference type="CDD" id="cd00402">
    <property type="entry name" value="Riboflavin_synthase_like"/>
    <property type="match status" value="1"/>
</dbReference>
<dbReference type="EC" id="2.5.1.9" evidence="5 10"/>
<evidence type="ECO:0000313" key="14">
    <source>
        <dbReference type="Proteomes" id="UP000005695"/>
    </source>
</evidence>
<proteinExistence type="predicted"/>
<evidence type="ECO:0000256" key="6">
    <source>
        <dbReference type="ARBA" id="ARBA00013950"/>
    </source>
</evidence>
<comment type="caution">
    <text evidence="13">The sequence shown here is derived from an EMBL/GenBank/DDBJ whole genome shotgun (WGS) entry which is preliminary data.</text>
</comment>
<dbReference type="GO" id="GO:0004746">
    <property type="term" value="F:riboflavin synthase activity"/>
    <property type="evidence" value="ECO:0007669"/>
    <property type="project" value="UniProtKB-UniRule"/>
</dbReference>
<dbReference type="AlphaFoldDB" id="Q1K0M1"/>
<evidence type="ECO:0000256" key="9">
    <source>
        <dbReference type="ARBA" id="ARBA00022737"/>
    </source>
</evidence>
<evidence type="ECO:0000313" key="13">
    <source>
        <dbReference type="EMBL" id="EAT15920.1"/>
    </source>
</evidence>
<evidence type="ECO:0000256" key="4">
    <source>
        <dbReference type="ARBA" id="ARBA00011233"/>
    </source>
</evidence>
<evidence type="ECO:0000256" key="11">
    <source>
        <dbReference type="PROSITE-ProRule" id="PRU00524"/>
    </source>
</evidence>
<dbReference type="InterPro" id="IPR023366">
    <property type="entry name" value="ATP_synth_asu-like_sf"/>
</dbReference>
<dbReference type="NCBIfam" id="NF006767">
    <property type="entry name" value="PRK09289.1"/>
    <property type="match status" value="1"/>
</dbReference>
<evidence type="ECO:0000256" key="5">
    <source>
        <dbReference type="ARBA" id="ARBA00012827"/>
    </source>
</evidence>
<dbReference type="Proteomes" id="UP000005695">
    <property type="component" value="Unassembled WGS sequence"/>
</dbReference>
<comment type="pathway">
    <text evidence="3">Cofactor biosynthesis; riboflavin biosynthesis; riboflavin from 2-hydroxy-3-oxobutyl phosphate and 5-amino-6-(D-ribitylamino)uracil: step 2/2.</text>
</comment>
<feature type="domain" description="Lumazine-binding" evidence="12">
    <location>
        <begin position="1"/>
        <end position="96"/>
    </location>
</feature>
<accession>Q1K0M1</accession>
<comment type="subunit">
    <text evidence="4">Homotrimer.</text>
</comment>
<dbReference type="NCBIfam" id="NF009566">
    <property type="entry name" value="PRK13020.1"/>
    <property type="match status" value="1"/>
</dbReference>
<keyword evidence="9" id="KW-0677">Repeat</keyword>
<dbReference type="PANTHER" id="PTHR21098">
    <property type="entry name" value="RIBOFLAVIN SYNTHASE ALPHA CHAIN"/>
    <property type="match status" value="1"/>
</dbReference>
<keyword evidence="8" id="KW-0808">Transferase</keyword>
<evidence type="ECO:0000256" key="8">
    <source>
        <dbReference type="ARBA" id="ARBA00022679"/>
    </source>
</evidence>
<gene>
    <name evidence="13" type="ORF">Dace_2220</name>
</gene>
<dbReference type="NCBIfam" id="TIGR00187">
    <property type="entry name" value="ribE"/>
    <property type="match status" value="1"/>
</dbReference>
<evidence type="ECO:0000256" key="1">
    <source>
        <dbReference type="ARBA" id="ARBA00000968"/>
    </source>
</evidence>
<keyword evidence="7" id="KW-0686">Riboflavin biosynthesis</keyword>
<dbReference type="InterPro" id="IPR026017">
    <property type="entry name" value="Lumazine-bd_dom"/>
</dbReference>
<feature type="domain" description="Lumazine-binding" evidence="12">
    <location>
        <begin position="97"/>
        <end position="193"/>
    </location>
</feature>
<sequence length="215" mass="22999">MFTGLIEDIGTVRELRHGASSVQLTVATTLPMDEIALGDSIAVNGICLTVIRYGSGVFVADVSPETLECTNLGAVSPGSQVNLERALQLSDRLGGHLVSGHVDDVATVVERRRDGNAIRFTFRLAAHTLRYVVAKGSITIDGISLTVNEVTEETFSVAIIPHSLEKTTLKNVQVGGRVNIETDIIARYVEKLLGQGSATQDGSLTLEHLARNGFM</sequence>
<dbReference type="FunFam" id="2.40.30.20:FF:000004">
    <property type="entry name" value="Riboflavin synthase, alpha subunit"/>
    <property type="match status" value="1"/>
</dbReference>